<dbReference type="InterPro" id="IPR036971">
    <property type="entry name" value="PDEase_catalytic_dom_sf"/>
</dbReference>
<feature type="compositionally biased region" description="Polar residues" evidence="4">
    <location>
        <begin position="658"/>
        <end position="671"/>
    </location>
</feature>
<dbReference type="Pfam" id="PF00233">
    <property type="entry name" value="PDEase_I"/>
    <property type="match status" value="1"/>
</dbReference>
<keyword evidence="1 3" id="KW-0479">Metal-binding</keyword>
<dbReference type="PANTHER" id="PTHR11347">
    <property type="entry name" value="CYCLIC NUCLEOTIDE PHOSPHODIESTERASE"/>
    <property type="match status" value="1"/>
</dbReference>
<gene>
    <name evidence="6" type="ORF">PBRASI_LOCUS1094</name>
</gene>
<feature type="region of interest" description="Disordered" evidence="4">
    <location>
        <begin position="643"/>
        <end position="671"/>
    </location>
</feature>
<evidence type="ECO:0000313" key="6">
    <source>
        <dbReference type="EMBL" id="CAG8471502.1"/>
    </source>
</evidence>
<dbReference type="OrthoDB" id="546632at2759"/>
<keyword evidence="7" id="KW-1185">Reference proteome</keyword>
<comment type="cofactor">
    <cofactor evidence="3">
        <name>a divalent metal cation</name>
        <dbReference type="ChEBI" id="CHEBI:60240"/>
    </cofactor>
    <text evidence="3">Binds 2 divalent metal cations per subunit. Site 1 may preferentially bind zinc ions, while site 2 has a preference for magnesium and/or manganese ions.</text>
</comment>
<organism evidence="6 7">
    <name type="scientific">Paraglomus brasilianum</name>
    <dbReference type="NCBI Taxonomy" id="144538"/>
    <lineage>
        <taxon>Eukaryota</taxon>
        <taxon>Fungi</taxon>
        <taxon>Fungi incertae sedis</taxon>
        <taxon>Mucoromycota</taxon>
        <taxon>Glomeromycotina</taxon>
        <taxon>Glomeromycetes</taxon>
        <taxon>Paraglomerales</taxon>
        <taxon>Paraglomeraceae</taxon>
        <taxon>Paraglomus</taxon>
    </lineage>
</organism>
<evidence type="ECO:0000256" key="2">
    <source>
        <dbReference type="ARBA" id="ARBA00022801"/>
    </source>
</evidence>
<comment type="caution">
    <text evidence="6">The sequence shown here is derived from an EMBL/GenBank/DDBJ whole genome shotgun (WGS) entry which is preliminary data.</text>
</comment>
<evidence type="ECO:0000256" key="4">
    <source>
        <dbReference type="SAM" id="MobiDB-lite"/>
    </source>
</evidence>
<feature type="domain" description="PDEase" evidence="5">
    <location>
        <begin position="290"/>
        <end position="646"/>
    </location>
</feature>
<dbReference type="InterPro" id="IPR011006">
    <property type="entry name" value="CheY-like_superfamily"/>
</dbReference>
<dbReference type="Proteomes" id="UP000789739">
    <property type="component" value="Unassembled WGS sequence"/>
</dbReference>
<feature type="compositionally biased region" description="Basic and acidic residues" evidence="4">
    <location>
        <begin position="643"/>
        <end position="657"/>
    </location>
</feature>
<dbReference type="CDD" id="cd00077">
    <property type="entry name" value="HDc"/>
    <property type="match status" value="1"/>
</dbReference>
<proteinExistence type="inferred from homology"/>
<dbReference type="PROSITE" id="PS00126">
    <property type="entry name" value="PDEASE_I_1"/>
    <property type="match status" value="1"/>
</dbReference>
<dbReference type="EC" id="3.1.4.-" evidence="3"/>
<reference evidence="6" key="1">
    <citation type="submission" date="2021-06" db="EMBL/GenBank/DDBJ databases">
        <authorList>
            <person name="Kallberg Y."/>
            <person name="Tangrot J."/>
            <person name="Rosling A."/>
        </authorList>
    </citation>
    <scope>NUCLEOTIDE SEQUENCE</scope>
    <source>
        <strain evidence="6">BR232B</strain>
    </source>
</reference>
<dbReference type="GO" id="GO:0007165">
    <property type="term" value="P:signal transduction"/>
    <property type="evidence" value="ECO:0007669"/>
    <property type="project" value="InterPro"/>
</dbReference>
<evidence type="ECO:0000259" key="5">
    <source>
        <dbReference type="PROSITE" id="PS51845"/>
    </source>
</evidence>
<protein>
    <recommendedName>
        <fullName evidence="3">Phosphodiesterase</fullName>
        <ecNumber evidence="3">3.1.4.-</ecNumber>
    </recommendedName>
</protein>
<dbReference type="InterPro" id="IPR003607">
    <property type="entry name" value="HD/PDEase_dom"/>
</dbReference>
<dbReference type="GO" id="GO:0046872">
    <property type="term" value="F:metal ion binding"/>
    <property type="evidence" value="ECO:0007669"/>
    <property type="project" value="UniProtKB-KW"/>
</dbReference>
<sequence length="779" mass="88048">MEPSRCSIIIVDRSLPERSYLAHQNIPEPYITNGILNGKDDCTKDSDLFKVLSGLFAEVPPIGRHYSSGSRNLPFIRRSKFSKEKFSNLTTLSLNTVISVKSGTEALTRLRKRPRLGGIPTIIIIDIDHEDNREYIRRESYVLDVTNGVPMKPLSNGNVLYGTSLLKCVNDEIRQGSLDQVIPIVCSWGDSVESMTSCLNMGAVDYLIKPIRPEVAKTLFLNIYRSDSMVKTRGSGMALECKRPIIRRSKNWDCLKTRLHAVFVEDKWLTEALFEYYSPPDSVLAISYFPSLDSAAALERMNYLKKQISEWEFPPPDLTEEDLLRCAVIMFEHVLSTEELSHLDVSTEQLHRFLLAIRQSYHDSNPYHNFCHAVDVLQAMFHFLCKMGLIPPIFTSNKRISNRSVNQQRRHVNDLLRPADIFALLLASIGHDIGHPGVNNKFLVEARTPLAQLYNDRSVLESFHAMALFNLMDKYKFRIFQDESKSGNDYAEFRKVVLNAILATDMGLHNEYVTKIKDLTSRFTQSGVVSTSPESLEQERIIVVGALIKCADISNTARPYHIAEGWSTVLLEEFGCQGDLEKLLGLPVGPTNDRENVSQPGSQLGFIEAFAMPLFSSVSELIPEMNYYIRFLSQNLNTWRRKKQEESEGHSSRHNSELDSSVTVSLDSRQNSPIVPIPVPAAKTLERDSSATIIRPIPSEGLVSEALSEDAKSTTRDDLMSTGASDFPLTSRHRKKKRLGWNLFKKIKWMSRSRASNNAMDDGNSQTSLREQLAELALF</sequence>
<dbReference type="AlphaFoldDB" id="A0A9N8W5F6"/>
<evidence type="ECO:0000256" key="1">
    <source>
        <dbReference type="ARBA" id="ARBA00022723"/>
    </source>
</evidence>
<dbReference type="Gene3D" id="3.40.50.2300">
    <property type="match status" value="1"/>
</dbReference>
<dbReference type="EMBL" id="CAJVPI010000065">
    <property type="protein sequence ID" value="CAG8471502.1"/>
    <property type="molecule type" value="Genomic_DNA"/>
</dbReference>
<comment type="similarity">
    <text evidence="3">Belongs to the cyclic nucleotide phosphodiesterase family.</text>
</comment>
<evidence type="ECO:0000256" key="3">
    <source>
        <dbReference type="RuleBase" id="RU363067"/>
    </source>
</evidence>
<dbReference type="SUPFAM" id="SSF109604">
    <property type="entry name" value="HD-domain/PDEase-like"/>
    <property type="match status" value="1"/>
</dbReference>
<dbReference type="InterPro" id="IPR002073">
    <property type="entry name" value="PDEase_catalytic_dom"/>
</dbReference>
<dbReference type="SUPFAM" id="SSF52172">
    <property type="entry name" value="CheY-like"/>
    <property type="match status" value="1"/>
</dbReference>
<dbReference type="PROSITE" id="PS51845">
    <property type="entry name" value="PDEASE_I_2"/>
    <property type="match status" value="1"/>
</dbReference>
<keyword evidence="2 3" id="KW-0378">Hydrolase</keyword>
<accession>A0A9N8W5F6</accession>
<evidence type="ECO:0000313" key="7">
    <source>
        <dbReference type="Proteomes" id="UP000789739"/>
    </source>
</evidence>
<name>A0A9N8W5F6_9GLOM</name>
<dbReference type="SMART" id="SM00471">
    <property type="entry name" value="HDc"/>
    <property type="match status" value="1"/>
</dbReference>
<dbReference type="Gene3D" id="1.10.1300.10">
    <property type="entry name" value="3'5'-cyclic nucleotide phosphodiesterase, catalytic domain"/>
    <property type="match status" value="1"/>
</dbReference>
<dbReference type="InterPro" id="IPR023174">
    <property type="entry name" value="PDEase_CS"/>
</dbReference>
<dbReference type="GO" id="GO:0004114">
    <property type="term" value="F:3',5'-cyclic-nucleotide phosphodiesterase activity"/>
    <property type="evidence" value="ECO:0007669"/>
    <property type="project" value="InterPro"/>
</dbReference>